<evidence type="ECO:0000256" key="1">
    <source>
        <dbReference type="SAM" id="Phobius"/>
    </source>
</evidence>
<comment type="caution">
    <text evidence="2">The sequence shown here is derived from an EMBL/GenBank/DDBJ whole genome shotgun (WGS) entry which is preliminary data.</text>
</comment>
<proteinExistence type="predicted"/>
<reference evidence="2 3" key="1">
    <citation type="submission" date="2018-04" db="EMBL/GenBank/DDBJ databases">
        <title>The genome of golden apple snail Pomacea canaliculata provides insight into stress tolerance and invasive adaptation.</title>
        <authorList>
            <person name="Liu C."/>
            <person name="Liu B."/>
            <person name="Ren Y."/>
            <person name="Zhang Y."/>
            <person name="Wang H."/>
            <person name="Li S."/>
            <person name="Jiang F."/>
            <person name="Yin L."/>
            <person name="Zhang G."/>
            <person name="Qian W."/>
            <person name="Fan W."/>
        </authorList>
    </citation>
    <scope>NUCLEOTIDE SEQUENCE [LARGE SCALE GENOMIC DNA]</scope>
    <source>
        <strain evidence="2">SZHN2017</strain>
        <tissue evidence="2">Muscle</tissue>
    </source>
</reference>
<name>A0A2T7Q1E2_POMCA</name>
<evidence type="ECO:0000313" key="3">
    <source>
        <dbReference type="Proteomes" id="UP000245119"/>
    </source>
</evidence>
<organism evidence="2 3">
    <name type="scientific">Pomacea canaliculata</name>
    <name type="common">Golden apple snail</name>
    <dbReference type="NCBI Taxonomy" id="400727"/>
    <lineage>
        <taxon>Eukaryota</taxon>
        <taxon>Metazoa</taxon>
        <taxon>Spiralia</taxon>
        <taxon>Lophotrochozoa</taxon>
        <taxon>Mollusca</taxon>
        <taxon>Gastropoda</taxon>
        <taxon>Caenogastropoda</taxon>
        <taxon>Architaenioglossa</taxon>
        <taxon>Ampullarioidea</taxon>
        <taxon>Ampullariidae</taxon>
        <taxon>Pomacea</taxon>
    </lineage>
</organism>
<accession>A0A2T7Q1E2</accession>
<gene>
    <name evidence="2" type="ORF">C0Q70_02120</name>
</gene>
<feature type="transmembrane region" description="Helical" evidence="1">
    <location>
        <begin position="81"/>
        <end position="100"/>
    </location>
</feature>
<evidence type="ECO:0000313" key="2">
    <source>
        <dbReference type="EMBL" id="PVD39486.1"/>
    </source>
</evidence>
<keyword evidence="1" id="KW-0812">Transmembrane</keyword>
<keyword evidence="3" id="KW-1185">Reference proteome</keyword>
<sequence length="149" mass="16365">MLRIRWTLRQTAFKIGFGVLLLAIVLSVIAFIAPAWQNTGGLWIYRSLESPTPGWGSELSTRVLVLCVKKGVAVEADVSALLVRVLVTFGLAVLVLSASLEVYCDVICRLPTAPADNAGVELLASLGGEWRRISWLDTCFHYLMLYKAI</sequence>
<dbReference type="Proteomes" id="UP000245119">
    <property type="component" value="Linkage Group LG1"/>
</dbReference>
<feature type="transmembrane region" description="Helical" evidence="1">
    <location>
        <begin position="12"/>
        <end position="36"/>
    </location>
</feature>
<dbReference type="AlphaFoldDB" id="A0A2T7Q1E2"/>
<dbReference type="EMBL" id="PZQS01000001">
    <property type="protein sequence ID" value="PVD39486.1"/>
    <property type="molecule type" value="Genomic_DNA"/>
</dbReference>
<keyword evidence="1" id="KW-0472">Membrane</keyword>
<keyword evidence="1" id="KW-1133">Transmembrane helix</keyword>
<protein>
    <submittedName>
        <fullName evidence="2">Uncharacterized protein</fullName>
    </submittedName>
</protein>